<dbReference type="EMBL" id="CAJNYV010004416">
    <property type="protein sequence ID" value="CAF3670919.1"/>
    <property type="molecule type" value="Genomic_DNA"/>
</dbReference>
<accession>A0A818SQ44</accession>
<organism evidence="1 3">
    <name type="scientific">Rotaria socialis</name>
    <dbReference type="NCBI Taxonomy" id="392032"/>
    <lineage>
        <taxon>Eukaryota</taxon>
        <taxon>Metazoa</taxon>
        <taxon>Spiralia</taxon>
        <taxon>Gnathifera</taxon>
        <taxon>Rotifera</taxon>
        <taxon>Eurotatoria</taxon>
        <taxon>Bdelloidea</taxon>
        <taxon>Philodinida</taxon>
        <taxon>Philodinidae</taxon>
        <taxon>Rotaria</taxon>
    </lineage>
</organism>
<sequence>MNVKDQLNILGWSVTTKFFEGNQQSFEFVKKQLLDSDLKQIGEKPLPEIAKLDQTEKSYIIQLHKTRSVTASKDKQASLKRPHLEGVGLGVSVY</sequence>
<proteinExistence type="predicted"/>
<dbReference type="EMBL" id="CAJOBS010000206">
    <property type="protein sequence ID" value="CAF4523401.1"/>
    <property type="molecule type" value="Genomic_DNA"/>
</dbReference>
<evidence type="ECO:0000313" key="2">
    <source>
        <dbReference type="EMBL" id="CAF4523401.1"/>
    </source>
</evidence>
<evidence type="ECO:0000313" key="1">
    <source>
        <dbReference type="EMBL" id="CAF3670919.1"/>
    </source>
</evidence>
<evidence type="ECO:0000313" key="3">
    <source>
        <dbReference type="Proteomes" id="UP000663865"/>
    </source>
</evidence>
<protein>
    <submittedName>
        <fullName evidence="1">Uncharacterized protein</fullName>
    </submittedName>
</protein>
<comment type="caution">
    <text evidence="1">The sequence shown here is derived from an EMBL/GenBank/DDBJ whole genome shotgun (WGS) entry which is preliminary data.</text>
</comment>
<name>A0A818SQ44_9BILA</name>
<gene>
    <name evidence="1" type="ORF">KIK155_LOCUS24666</name>
    <name evidence="2" type="ORF">TOA249_LOCUS5178</name>
</gene>
<reference evidence="1" key="1">
    <citation type="submission" date="2021-02" db="EMBL/GenBank/DDBJ databases">
        <authorList>
            <person name="Nowell W R."/>
        </authorList>
    </citation>
    <scope>NUCLEOTIDE SEQUENCE</scope>
</reference>
<dbReference type="SMART" id="SM01161">
    <property type="entry name" value="DUF1767"/>
    <property type="match status" value="1"/>
</dbReference>
<dbReference type="AlphaFoldDB" id="A0A818SQ44"/>
<dbReference type="Proteomes" id="UP000663865">
    <property type="component" value="Unassembled WGS sequence"/>
</dbReference>
<dbReference type="Proteomes" id="UP000663838">
    <property type="component" value="Unassembled WGS sequence"/>
</dbReference>